<keyword evidence="1" id="KW-0282">Flagellum</keyword>
<name>A0A173TZV9_PARDI</name>
<sequence length="303" mass="35537">MAQYVDIMTDAGFKAVFQDKQVTIKFLNAALAGERQIKDITYLDKEIKPETVENRTIIFDLLCEDVSGAKFILEMQNCPQHYFFNRGFYYLCRMVARQGQIGKQWQYRLLPIYGVYFLNFKLPEFTDFRTDVVLANERTGKVFNEIKMKQIYISFPLFSLSKEECKSSFERWIYTLKNMNLFEQSPFKEEQETFLRLLDVANVNSLSEKERAIYEENLKNYRDWYATIDYAQTEGIEKGMQEGMQKGMQKGIEKGIKKGIEKGIEKGRQEEKLQIARKMKEQGLDSELIAQCSGLSVEDIERL</sequence>
<reference evidence="1 2" key="1">
    <citation type="submission" date="2015-09" db="EMBL/GenBank/DDBJ databases">
        <authorList>
            <consortium name="Pathogen Informatics"/>
        </authorList>
    </citation>
    <scope>NUCLEOTIDE SEQUENCE [LARGE SCALE GENOMIC DNA]</scope>
    <source>
        <strain evidence="1 2">2789STDY5608872</strain>
    </source>
</reference>
<evidence type="ECO:0000313" key="2">
    <source>
        <dbReference type="Proteomes" id="UP000095591"/>
    </source>
</evidence>
<dbReference type="NCBIfam" id="TIGR01784">
    <property type="entry name" value="T_den_put_tspse"/>
    <property type="match status" value="1"/>
</dbReference>
<accession>A0A173TZV9</accession>
<dbReference type="EMBL" id="CYXP01000003">
    <property type="protein sequence ID" value="CUN07800.1"/>
    <property type="molecule type" value="Genomic_DNA"/>
</dbReference>
<dbReference type="InterPro" id="IPR010106">
    <property type="entry name" value="RpnA"/>
</dbReference>
<keyword evidence="1" id="KW-0969">Cilium</keyword>
<keyword evidence="1" id="KW-0966">Cell projection</keyword>
<gene>
    <name evidence="1" type="ORF">ERS852429_01850</name>
</gene>
<dbReference type="PANTHER" id="PTHR41317:SF1">
    <property type="entry name" value="PD-(D_E)XK NUCLEASE FAMILY TRANSPOSASE"/>
    <property type="match status" value="1"/>
</dbReference>
<dbReference type="PANTHER" id="PTHR41317">
    <property type="entry name" value="PD-(D_E)XK NUCLEASE FAMILY TRANSPOSASE"/>
    <property type="match status" value="1"/>
</dbReference>
<dbReference type="Proteomes" id="UP000095591">
    <property type="component" value="Unassembled WGS sequence"/>
</dbReference>
<evidence type="ECO:0000313" key="1">
    <source>
        <dbReference type="EMBL" id="CUN07800.1"/>
    </source>
</evidence>
<protein>
    <submittedName>
        <fullName evidence="1">Flagellar assembly protein H</fullName>
    </submittedName>
</protein>
<dbReference type="AlphaFoldDB" id="A0A173TZV9"/>
<dbReference type="RefSeq" id="WP_044545663.1">
    <property type="nucleotide sequence ID" value="NZ_CDRH01000332.1"/>
</dbReference>
<organism evidence="1 2">
    <name type="scientific">Parabacteroides distasonis</name>
    <dbReference type="NCBI Taxonomy" id="823"/>
    <lineage>
        <taxon>Bacteria</taxon>
        <taxon>Pseudomonadati</taxon>
        <taxon>Bacteroidota</taxon>
        <taxon>Bacteroidia</taxon>
        <taxon>Bacteroidales</taxon>
        <taxon>Tannerellaceae</taxon>
        <taxon>Parabacteroides</taxon>
    </lineage>
</organism>
<dbReference type="Pfam" id="PF12784">
    <property type="entry name" value="PDDEXK_2"/>
    <property type="match status" value="1"/>
</dbReference>
<proteinExistence type="predicted"/>